<evidence type="ECO:0000313" key="2">
    <source>
        <dbReference type="EMBL" id="PZO22525.1"/>
    </source>
</evidence>
<protein>
    <submittedName>
        <fullName evidence="2">Uncharacterized protein</fullName>
    </submittedName>
</protein>
<name>A0A2W4WJH4_9CYAN</name>
<comment type="caution">
    <text evidence="2">The sequence shown here is derived from an EMBL/GenBank/DDBJ whole genome shotgun (WGS) entry which is preliminary data.</text>
</comment>
<feature type="compositionally biased region" description="Polar residues" evidence="1">
    <location>
        <begin position="15"/>
        <end position="27"/>
    </location>
</feature>
<sequence length="351" mass="39076">MFRWLRRLFRRSPKPDTNITGSRSSSEAAVPDKNLPEKTGSKSKTPVVHPPRKNPEKKRSVLDDLKPVLNVLRAYVVTFGRPESAMELRAVVGAVVANVSTVTVENAQLEGFTDEAIAAFESLGVDPALVDVGSQLLAEQVAVWRREQEATVTNVISAYLQQFAPDNMDWTTEAVLNLAQTVVATLNDGSLSRSGGRVLIDRVMAAFDLEKALSRWVAPEWIALAQRVASYAEKGDLQMELRSIAWAYIQQFQAILSPQLIEQIMAESTVTVSPTEFFSGNLSDFSRMLYYKFQLLEADPVVTKSHRAIANDVHKEISRHQAQQPPGLDVTKGIKTGDLEISSPFNRRRRR</sequence>
<reference evidence="2 3" key="2">
    <citation type="submission" date="2018-06" db="EMBL/GenBank/DDBJ databases">
        <title>Metagenomic assembly of (sub)arctic Cyanobacteria and their associated microbiome from non-axenic cultures.</title>
        <authorList>
            <person name="Baurain D."/>
        </authorList>
    </citation>
    <scope>NUCLEOTIDE SEQUENCE [LARGE SCALE GENOMIC DNA]</scope>
    <source>
        <strain evidence="2">ULC129bin1</strain>
    </source>
</reference>
<dbReference type="EMBL" id="QBMC01000009">
    <property type="protein sequence ID" value="PZO22525.1"/>
    <property type="molecule type" value="Genomic_DNA"/>
</dbReference>
<evidence type="ECO:0000313" key="3">
    <source>
        <dbReference type="Proteomes" id="UP000249354"/>
    </source>
</evidence>
<proteinExistence type="predicted"/>
<organism evidence="2 3">
    <name type="scientific">Leptolyngbya foveolarum</name>
    <dbReference type="NCBI Taxonomy" id="47253"/>
    <lineage>
        <taxon>Bacteria</taxon>
        <taxon>Bacillati</taxon>
        <taxon>Cyanobacteriota</taxon>
        <taxon>Cyanophyceae</taxon>
        <taxon>Leptolyngbyales</taxon>
        <taxon>Leptolyngbyaceae</taxon>
        <taxon>Leptolyngbya group</taxon>
        <taxon>Leptolyngbya</taxon>
    </lineage>
</organism>
<accession>A0A2W4WJH4</accession>
<dbReference type="AlphaFoldDB" id="A0A2W4WJH4"/>
<dbReference type="Proteomes" id="UP000249354">
    <property type="component" value="Unassembled WGS sequence"/>
</dbReference>
<evidence type="ECO:0000256" key="1">
    <source>
        <dbReference type="SAM" id="MobiDB-lite"/>
    </source>
</evidence>
<feature type="region of interest" description="Disordered" evidence="1">
    <location>
        <begin position="12"/>
        <end position="58"/>
    </location>
</feature>
<reference evidence="3" key="1">
    <citation type="submission" date="2018-04" db="EMBL/GenBank/DDBJ databases">
        <authorList>
            <person name="Cornet L."/>
        </authorList>
    </citation>
    <scope>NUCLEOTIDE SEQUENCE [LARGE SCALE GENOMIC DNA]</scope>
</reference>
<gene>
    <name evidence="2" type="ORF">DCF25_02675</name>
</gene>